<protein>
    <submittedName>
        <fullName evidence="2">Transmembrane protein 5-like</fullName>
    </submittedName>
</protein>
<dbReference type="GO" id="GO:0120053">
    <property type="term" value="F:ribitol beta-1,4-xylosyltransferase activity"/>
    <property type="evidence" value="ECO:0007669"/>
    <property type="project" value="InterPro"/>
</dbReference>
<keyword evidence="2" id="KW-0472">Membrane</keyword>
<dbReference type="AlphaFoldDB" id="A0A1V9XD54"/>
<dbReference type="STRING" id="418985.A0A1V9XD54"/>
<dbReference type="GO" id="GO:0005794">
    <property type="term" value="C:Golgi apparatus"/>
    <property type="evidence" value="ECO:0007669"/>
    <property type="project" value="TreeGrafter"/>
</dbReference>
<dbReference type="EMBL" id="MNPL01014614">
    <property type="protein sequence ID" value="OQR71429.1"/>
    <property type="molecule type" value="Genomic_DNA"/>
</dbReference>
<sequence length="123" mass="14075">MYQYALSLSDLTLNPVGFNSECYRIYEALALGSVPVIEDRTTPGLCQSPPLRLLKKHRAPVMYVKDWATDLPRILGQEAALSLKEKIERRVALVEWYEGFKLAMRKQLVQVVRNKFGFTDVSN</sequence>
<dbReference type="OrthoDB" id="8560686at2759"/>
<name>A0A1V9XD54_9ACAR</name>
<dbReference type="InParanoid" id="A0A1V9XD54"/>
<reference evidence="2 3" key="1">
    <citation type="journal article" date="2017" name="Gigascience">
        <title>Draft genome of the honey bee ectoparasitic mite, Tropilaelaps mercedesae, is shaped by the parasitic life history.</title>
        <authorList>
            <person name="Dong X."/>
            <person name="Armstrong S.D."/>
            <person name="Xia D."/>
            <person name="Makepeace B.L."/>
            <person name="Darby A.C."/>
            <person name="Kadowaki T."/>
        </authorList>
    </citation>
    <scope>NUCLEOTIDE SEQUENCE [LARGE SCALE GENOMIC DNA]</scope>
    <source>
        <strain evidence="2">Wuxi-XJTLU</strain>
    </source>
</reference>
<dbReference type="GO" id="GO:0035269">
    <property type="term" value="P:protein O-linked glycosylation via mannose"/>
    <property type="evidence" value="ECO:0007669"/>
    <property type="project" value="InterPro"/>
</dbReference>
<organism evidence="2 3">
    <name type="scientific">Tropilaelaps mercedesae</name>
    <dbReference type="NCBI Taxonomy" id="418985"/>
    <lineage>
        <taxon>Eukaryota</taxon>
        <taxon>Metazoa</taxon>
        <taxon>Ecdysozoa</taxon>
        <taxon>Arthropoda</taxon>
        <taxon>Chelicerata</taxon>
        <taxon>Arachnida</taxon>
        <taxon>Acari</taxon>
        <taxon>Parasitiformes</taxon>
        <taxon>Mesostigmata</taxon>
        <taxon>Gamasina</taxon>
        <taxon>Dermanyssoidea</taxon>
        <taxon>Laelapidae</taxon>
        <taxon>Tropilaelaps</taxon>
    </lineage>
</organism>
<evidence type="ECO:0000259" key="1">
    <source>
        <dbReference type="Pfam" id="PF24785"/>
    </source>
</evidence>
<proteinExistence type="predicted"/>
<evidence type="ECO:0000313" key="3">
    <source>
        <dbReference type="Proteomes" id="UP000192247"/>
    </source>
</evidence>
<evidence type="ECO:0000313" key="2">
    <source>
        <dbReference type="EMBL" id="OQR71429.1"/>
    </source>
</evidence>
<keyword evidence="2" id="KW-0812">Transmembrane</keyword>
<dbReference type="PANTHER" id="PTHR15576">
    <property type="entry name" value="RIBITOL-5-PHOSPHATE XYLOSYLTRANSFERASE 1"/>
    <property type="match status" value="1"/>
</dbReference>
<dbReference type="InterPro" id="IPR055286">
    <property type="entry name" value="RXYLT1-like"/>
</dbReference>
<gene>
    <name evidence="2" type="ORF">BIW11_11006</name>
</gene>
<feature type="domain" description="RXYLT1 C-terminal" evidence="1">
    <location>
        <begin position="2"/>
        <end position="116"/>
    </location>
</feature>
<comment type="caution">
    <text evidence="2">The sequence shown here is derived from an EMBL/GenBank/DDBJ whole genome shotgun (WGS) entry which is preliminary data.</text>
</comment>
<dbReference type="PANTHER" id="PTHR15576:SF1">
    <property type="entry name" value="RIBITOL-5-PHOSPHATE XYLOSYLTRANSFERASE 1"/>
    <property type="match status" value="1"/>
</dbReference>
<dbReference type="InterPro" id="IPR057538">
    <property type="entry name" value="RXYLT1_C"/>
</dbReference>
<accession>A0A1V9XD54</accession>
<keyword evidence="3" id="KW-1185">Reference proteome</keyword>
<dbReference type="Pfam" id="PF24785">
    <property type="entry name" value="RXYLT1_C"/>
    <property type="match status" value="1"/>
</dbReference>
<dbReference type="Proteomes" id="UP000192247">
    <property type="component" value="Unassembled WGS sequence"/>
</dbReference>